<dbReference type="Proteomes" id="UP001321473">
    <property type="component" value="Unassembled WGS sequence"/>
</dbReference>
<dbReference type="AlphaFoldDB" id="A0AAQ4FAI6"/>
<dbReference type="EMBL" id="JARKHS020004666">
    <property type="protein sequence ID" value="KAK8784267.1"/>
    <property type="molecule type" value="Genomic_DNA"/>
</dbReference>
<protein>
    <submittedName>
        <fullName evidence="1">Uncharacterized protein</fullName>
    </submittedName>
</protein>
<evidence type="ECO:0000313" key="2">
    <source>
        <dbReference type="Proteomes" id="UP001321473"/>
    </source>
</evidence>
<reference evidence="1 2" key="1">
    <citation type="journal article" date="2023" name="Arcadia Sci">
        <title>De novo assembly of a long-read Amblyomma americanum tick genome.</title>
        <authorList>
            <person name="Chou S."/>
            <person name="Poskanzer K.E."/>
            <person name="Rollins M."/>
            <person name="Thuy-Boun P.S."/>
        </authorList>
    </citation>
    <scope>NUCLEOTIDE SEQUENCE [LARGE SCALE GENOMIC DNA]</scope>
    <source>
        <strain evidence="1">F_SG_1</strain>
        <tissue evidence="1">Salivary glands</tissue>
    </source>
</reference>
<gene>
    <name evidence="1" type="ORF">V5799_009367</name>
</gene>
<organism evidence="1 2">
    <name type="scientific">Amblyomma americanum</name>
    <name type="common">Lone star tick</name>
    <dbReference type="NCBI Taxonomy" id="6943"/>
    <lineage>
        <taxon>Eukaryota</taxon>
        <taxon>Metazoa</taxon>
        <taxon>Ecdysozoa</taxon>
        <taxon>Arthropoda</taxon>
        <taxon>Chelicerata</taxon>
        <taxon>Arachnida</taxon>
        <taxon>Acari</taxon>
        <taxon>Parasitiformes</taxon>
        <taxon>Ixodida</taxon>
        <taxon>Ixodoidea</taxon>
        <taxon>Ixodidae</taxon>
        <taxon>Amblyomminae</taxon>
        <taxon>Amblyomma</taxon>
    </lineage>
</organism>
<keyword evidence="2" id="KW-1185">Reference proteome</keyword>
<sequence>MSRFQTPARFVFALRNLDNPEAALLSPTLAHCEDGVQLRSVLLHCSANSHGVPHIYGSLPRDCLRRT</sequence>
<name>A0AAQ4FAI6_AMBAM</name>
<comment type="caution">
    <text evidence="1">The sequence shown here is derived from an EMBL/GenBank/DDBJ whole genome shotgun (WGS) entry which is preliminary data.</text>
</comment>
<proteinExistence type="predicted"/>
<evidence type="ECO:0000313" key="1">
    <source>
        <dbReference type="EMBL" id="KAK8784267.1"/>
    </source>
</evidence>
<accession>A0AAQ4FAI6</accession>